<name>A0A4U5MS99_STECR</name>
<dbReference type="EMBL" id="AZBU02000006">
    <property type="protein sequence ID" value="TKR72362.1"/>
    <property type="molecule type" value="Genomic_DNA"/>
</dbReference>
<dbReference type="Proteomes" id="UP000298663">
    <property type="component" value="Unassembled WGS sequence"/>
</dbReference>
<protein>
    <submittedName>
        <fullName evidence="1">Uncharacterized protein</fullName>
    </submittedName>
</protein>
<keyword evidence="2" id="KW-1185">Reference proteome</keyword>
<proteinExistence type="predicted"/>
<reference evidence="1 2" key="2">
    <citation type="journal article" date="2019" name="G3 (Bethesda)">
        <title>Hybrid Assembly of the Genome of the Entomopathogenic Nematode Steinernema carpocapsae Identifies the X-Chromosome.</title>
        <authorList>
            <person name="Serra L."/>
            <person name="Macchietto M."/>
            <person name="Macias-Munoz A."/>
            <person name="McGill C.J."/>
            <person name="Rodriguez I.M."/>
            <person name="Rodriguez B."/>
            <person name="Murad R."/>
            <person name="Mortazavi A."/>
        </authorList>
    </citation>
    <scope>NUCLEOTIDE SEQUENCE [LARGE SCALE GENOMIC DNA]</scope>
    <source>
        <strain evidence="1 2">ALL</strain>
    </source>
</reference>
<comment type="caution">
    <text evidence="1">The sequence shown here is derived from an EMBL/GenBank/DDBJ whole genome shotgun (WGS) entry which is preliminary data.</text>
</comment>
<dbReference type="AlphaFoldDB" id="A0A4U5MS99"/>
<sequence>MIDVSPETLFTSRNWAVFFSKLGFSSACGNASHGFSWYMFWFLRQPNAFENSGICIIVAIVRIEDLGWGSFL</sequence>
<accession>A0A4U5MS99</accession>
<organism evidence="1 2">
    <name type="scientific">Steinernema carpocapsae</name>
    <name type="common">Entomopathogenic nematode</name>
    <dbReference type="NCBI Taxonomy" id="34508"/>
    <lineage>
        <taxon>Eukaryota</taxon>
        <taxon>Metazoa</taxon>
        <taxon>Ecdysozoa</taxon>
        <taxon>Nematoda</taxon>
        <taxon>Chromadorea</taxon>
        <taxon>Rhabditida</taxon>
        <taxon>Tylenchina</taxon>
        <taxon>Panagrolaimomorpha</taxon>
        <taxon>Strongyloidoidea</taxon>
        <taxon>Steinernematidae</taxon>
        <taxon>Steinernema</taxon>
    </lineage>
</organism>
<evidence type="ECO:0000313" key="1">
    <source>
        <dbReference type="EMBL" id="TKR72362.1"/>
    </source>
</evidence>
<reference evidence="1 2" key="1">
    <citation type="journal article" date="2015" name="Genome Biol.">
        <title>Comparative genomics of Steinernema reveals deeply conserved gene regulatory networks.</title>
        <authorList>
            <person name="Dillman A.R."/>
            <person name="Macchietto M."/>
            <person name="Porter C.F."/>
            <person name="Rogers A."/>
            <person name="Williams B."/>
            <person name="Antoshechkin I."/>
            <person name="Lee M.M."/>
            <person name="Goodwin Z."/>
            <person name="Lu X."/>
            <person name="Lewis E.E."/>
            <person name="Goodrich-Blair H."/>
            <person name="Stock S.P."/>
            <person name="Adams B.J."/>
            <person name="Sternberg P.W."/>
            <person name="Mortazavi A."/>
        </authorList>
    </citation>
    <scope>NUCLEOTIDE SEQUENCE [LARGE SCALE GENOMIC DNA]</scope>
    <source>
        <strain evidence="1 2">ALL</strain>
    </source>
</reference>
<evidence type="ECO:0000313" key="2">
    <source>
        <dbReference type="Proteomes" id="UP000298663"/>
    </source>
</evidence>
<gene>
    <name evidence="1" type="ORF">L596_019822</name>
</gene>